<evidence type="ECO:0000313" key="2">
    <source>
        <dbReference type="Proteomes" id="UP000824120"/>
    </source>
</evidence>
<gene>
    <name evidence="1" type="ORF">H5410_022360</name>
</gene>
<evidence type="ECO:0000313" key="1">
    <source>
        <dbReference type="EMBL" id="KAG5611079.1"/>
    </source>
</evidence>
<proteinExistence type="predicted"/>
<comment type="caution">
    <text evidence="1">The sequence shown here is derived from an EMBL/GenBank/DDBJ whole genome shotgun (WGS) entry which is preliminary data.</text>
</comment>
<protein>
    <submittedName>
        <fullName evidence="1">Uncharacterized protein</fullName>
    </submittedName>
</protein>
<name>A0A9J5ZGJ4_SOLCO</name>
<accession>A0A9J5ZGJ4</accession>
<dbReference type="AlphaFoldDB" id="A0A9J5ZGJ4"/>
<dbReference type="EMBL" id="JACXVP010000004">
    <property type="protein sequence ID" value="KAG5611079.1"/>
    <property type="molecule type" value="Genomic_DNA"/>
</dbReference>
<keyword evidence="2" id="KW-1185">Reference proteome</keyword>
<organism evidence="1 2">
    <name type="scientific">Solanum commersonii</name>
    <name type="common">Commerson's wild potato</name>
    <name type="synonym">Commerson's nightshade</name>
    <dbReference type="NCBI Taxonomy" id="4109"/>
    <lineage>
        <taxon>Eukaryota</taxon>
        <taxon>Viridiplantae</taxon>
        <taxon>Streptophyta</taxon>
        <taxon>Embryophyta</taxon>
        <taxon>Tracheophyta</taxon>
        <taxon>Spermatophyta</taxon>
        <taxon>Magnoliopsida</taxon>
        <taxon>eudicotyledons</taxon>
        <taxon>Gunneridae</taxon>
        <taxon>Pentapetalae</taxon>
        <taxon>asterids</taxon>
        <taxon>lamiids</taxon>
        <taxon>Solanales</taxon>
        <taxon>Solanaceae</taxon>
        <taxon>Solanoideae</taxon>
        <taxon>Solaneae</taxon>
        <taxon>Solanum</taxon>
    </lineage>
</organism>
<reference evidence="1 2" key="1">
    <citation type="submission" date="2020-09" db="EMBL/GenBank/DDBJ databases">
        <title>De no assembly of potato wild relative species, Solanum commersonii.</title>
        <authorList>
            <person name="Cho K."/>
        </authorList>
    </citation>
    <scope>NUCLEOTIDE SEQUENCE [LARGE SCALE GENOMIC DNA]</scope>
    <source>
        <strain evidence="1">LZ3.2</strain>
        <tissue evidence="1">Leaf</tissue>
    </source>
</reference>
<dbReference type="Proteomes" id="UP000824120">
    <property type="component" value="Chromosome 4"/>
</dbReference>
<sequence length="102" mass="11667">MHITRLKFTYVRINCVLKDLNCDTPLPKILMLAILGTCAIKLNMKCNAHTQKEEHNACFYPYVYPYFPINFRFGLLKINKVFIRLVMGMSAKGLHCSATPGV</sequence>